<dbReference type="GO" id="GO:0016787">
    <property type="term" value="F:hydrolase activity"/>
    <property type="evidence" value="ECO:0007669"/>
    <property type="project" value="UniProtKB-KW"/>
</dbReference>
<name>A0ABW5BE30_9PROT</name>
<dbReference type="InterPro" id="IPR006439">
    <property type="entry name" value="HAD-SF_hydro_IA"/>
</dbReference>
<keyword evidence="5" id="KW-1185">Reference proteome</keyword>
<keyword evidence="3" id="KW-0460">Magnesium</keyword>
<organism evidence="4 5">
    <name type="scientific">Kiloniella antarctica</name>
    <dbReference type="NCBI Taxonomy" id="1550907"/>
    <lineage>
        <taxon>Bacteria</taxon>
        <taxon>Pseudomonadati</taxon>
        <taxon>Pseudomonadota</taxon>
        <taxon>Alphaproteobacteria</taxon>
        <taxon>Rhodospirillales</taxon>
        <taxon>Kiloniellaceae</taxon>
        <taxon>Kiloniella</taxon>
    </lineage>
</organism>
<dbReference type="EC" id="3.1.3.-" evidence="4"/>
<dbReference type="PANTHER" id="PTHR46470">
    <property type="entry name" value="N-ACYLNEURAMINATE-9-PHOSPHATASE"/>
    <property type="match status" value="1"/>
</dbReference>
<dbReference type="Pfam" id="PF00702">
    <property type="entry name" value="Hydrolase"/>
    <property type="match status" value="1"/>
</dbReference>
<sequence length="252" mass="28164">MIKAITFDLWDTIVDDDSDEPKRAAKGLRTKKEERRHIVWSALNEVEVIDLETVNLAYDVADASFNIVWKELFINWTVEQRINAILNGLGRRLPAELFNRVVKETGDMEVNIPPNAIEGVKEALANLASRYKLCIVSDAIVTPGTGLRQILEDYDLKQYFSGFAFSDEVGHSKPHRSMFDTAASQVGVKVEEMLHIGDRDHNDIKGPHALGMKAILFTATRDADKGHTTADAIVNSYADLPSTIDRLAELSR</sequence>
<reference evidence="5" key="1">
    <citation type="journal article" date="2019" name="Int. J. Syst. Evol. Microbiol.">
        <title>The Global Catalogue of Microorganisms (GCM) 10K type strain sequencing project: providing services to taxonomists for standard genome sequencing and annotation.</title>
        <authorList>
            <consortium name="The Broad Institute Genomics Platform"/>
            <consortium name="The Broad Institute Genome Sequencing Center for Infectious Disease"/>
            <person name="Wu L."/>
            <person name="Ma J."/>
        </authorList>
    </citation>
    <scope>NUCLEOTIDE SEQUENCE [LARGE SCALE GENOMIC DNA]</scope>
    <source>
        <strain evidence="5">CGMCC 4.7192</strain>
    </source>
</reference>
<accession>A0ABW5BE30</accession>
<dbReference type="Gene3D" id="1.10.150.400">
    <property type="match status" value="1"/>
</dbReference>
<evidence type="ECO:0000313" key="5">
    <source>
        <dbReference type="Proteomes" id="UP001597294"/>
    </source>
</evidence>
<dbReference type="Proteomes" id="UP001597294">
    <property type="component" value="Unassembled WGS sequence"/>
</dbReference>
<dbReference type="InterPro" id="IPR051400">
    <property type="entry name" value="HAD-like_hydrolase"/>
</dbReference>
<dbReference type="SFLD" id="SFLDS00003">
    <property type="entry name" value="Haloacid_Dehalogenase"/>
    <property type="match status" value="1"/>
</dbReference>
<keyword evidence="2 4" id="KW-0378">Hydrolase</keyword>
<dbReference type="NCBIfam" id="TIGR01549">
    <property type="entry name" value="HAD-SF-IA-v1"/>
    <property type="match status" value="1"/>
</dbReference>
<dbReference type="InterPro" id="IPR036412">
    <property type="entry name" value="HAD-like_sf"/>
</dbReference>
<dbReference type="SUPFAM" id="SSF56784">
    <property type="entry name" value="HAD-like"/>
    <property type="match status" value="1"/>
</dbReference>
<dbReference type="Gene3D" id="3.40.50.1000">
    <property type="entry name" value="HAD superfamily/HAD-like"/>
    <property type="match status" value="1"/>
</dbReference>
<gene>
    <name evidence="4" type="ORF">ACFSKO_01270</name>
</gene>
<protein>
    <submittedName>
        <fullName evidence="4">HAD family hydrolase</fullName>
        <ecNumber evidence="4">3.1.3.-</ecNumber>
    </submittedName>
</protein>
<evidence type="ECO:0000256" key="3">
    <source>
        <dbReference type="ARBA" id="ARBA00022842"/>
    </source>
</evidence>
<evidence type="ECO:0000256" key="1">
    <source>
        <dbReference type="ARBA" id="ARBA00001946"/>
    </source>
</evidence>
<dbReference type="RefSeq" id="WP_380247565.1">
    <property type="nucleotide sequence ID" value="NZ_JBHUII010000001.1"/>
</dbReference>
<evidence type="ECO:0000313" key="4">
    <source>
        <dbReference type="EMBL" id="MFD2204218.1"/>
    </source>
</evidence>
<comment type="cofactor">
    <cofactor evidence="1">
        <name>Mg(2+)</name>
        <dbReference type="ChEBI" id="CHEBI:18420"/>
    </cofactor>
</comment>
<evidence type="ECO:0000256" key="2">
    <source>
        <dbReference type="ARBA" id="ARBA00022801"/>
    </source>
</evidence>
<proteinExistence type="predicted"/>
<comment type="caution">
    <text evidence="4">The sequence shown here is derived from an EMBL/GenBank/DDBJ whole genome shotgun (WGS) entry which is preliminary data.</text>
</comment>
<dbReference type="EMBL" id="JBHUII010000001">
    <property type="protein sequence ID" value="MFD2204218.1"/>
    <property type="molecule type" value="Genomic_DNA"/>
</dbReference>
<dbReference type="PANTHER" id="PTHR46470:SF4">
    <property type="entry name" value="5-AMINO-6-(5-PHOSPHO-D-RIBITYLAMINO)URACIL PHOSPHATASE YIGB"/>
    <property type="match status" value="1"/>
</dbReference>
<dbReference type="InterPro" id="IPR023214">
    <property type="entry name" value="HAD_sf"/>
</dbReference>
<dbReference type="SFLD" id="SFLDG01129">
    <property type="entry name" value="C1.5:_HAD__Beta-PGM__Phosphata"/>
    <property type="match status" value="1"/>
</dbReference>